<evidence type="ECO:0000313" key="3">
    <source>
        <dbReference type="Proteomes" id="UP000076404"/>
    </source>
</evidence>
<reference evidence="2 3" key="2">
    <citation type="journal article" date="2016" name="Environ. Microbiol. Rep.">
        <title>Metagenomic evidence for the presence of phototrophic Gemmatimonadetes bacteria in diverse environments.</title>
        <authorList>
            <person name="Zeng Y."/>
            <person name="Baumbach J."/>
            <person name="Barbosa E.G."/>
            <person name="Azevedo V."/>
            <person name="Zhang C."/>
            <person name="Koblizek M."/>
        </authorList>
    </citation>
    <scope>NUCLEOTIDE SEQUENCE [LARGE SCALE GENOMIC DNA]</scope>
    <source>
        <strain evidence="2 3">AP64</strain>
    </source>
</reference>
<dbReference type="RefSeq" id="WP_026850304.1">
    <property type="nucleotide sequence ID" value="NZ_CP011454.1"/>
</dbReference>
<sequence length="362" mass="40465">MFTTCIHCTGKLGSNEAFELFPVGSRLAFDPRQGRLWVICRACDRWNLSPLDERWEAIEAMEARFRDTRLRVSTDNVGLARLREGVDLIRIGEPQRPEMAAWRYGDQFGRRRNRQLLISGATLGSAAAIFGGIMALGVSVGSFAGIYGNSAMWQALIHGRQSKSIGHVALPDGSLVELERRHARMSVLERSRSGDELRLRLESRLGTHLLVGADAMRAAQRIMSTVNNFGGSKAKVQEAVALLEQAGDPLKVWTTVQQQHGWRPGDDQWGNGQWIDGTNKRNTVRKIPGALHTLNIRDRLALEMALHEETERRAMEGELQLLEVAWREAEEIAKIADNMFTPAQIEARLGELQRESANKPSP</sequence>
<proteinExistence type="predicted"/>
<organism evidence="2 3">
    <name type="scientific">Gemmatimonas phototrophica</name>
    <dbReference type="NCBI Taxonomy" id="1379270"/>
    <lineage>
        <taxon>Bacteria</taxon>
        <taxon>Pseudomonadati</taxon>
        <taxon>Gemmatimonadota</taxon>
        <taxon>Gemmatimonadia</taxon>
        <taxon>Gemmatimonadales</taxon>
        <taxon>Gemmatimonadaceae</taxon>
        <taxon>Gemmatimonas</taxon>
    </lineage>
</organism>
<dbReference type="OrthoDB" id="9773521at2"/>
<dbReference type="Proteomes" id="UP000076404">
    <property type="component" value="Chromosome"/>
</dbReference>
<protein>
    <submittedName>
        <fullName evidence="2">Uncharacterized protein</fullName>
    </submittedName>
</protein>
<gene>
    <name evidence="2" type="ORF">GEMMAAP_06320</name>
</gene>
<dbReference type="EMBL" id="CP011454">
    <property type="protein sequence ID" value="AMW04568.1"/>
    <property type="molecule type" value="Genomic_DNA"/>
</dbReference>
<dbReference type="KEGG" id="gph:GEMMAAP_06320"/>
<keyword evidence="3" id="KW-1185">Reference proteome</keyword>
<evidence type="ECO:0000256" key="1">
    <source>
        <dbReference type="SAM" id="Phobius"/>
    </source>
</evidence>
<dbReference type="STRING" id="1379270.GEMMAAP_06320"/>
<feature type="transmembrane region" description="Helical" evidence="1">
    <location>
        <begin position="116"/>
        <end position="147"/>
    </location>
</feature>
<dbReference type="AlphaFoldDB" id="A0A143BHQ7"/>
<dbReference type="eggNOG" id="ENOG5033T7T">
    <property type="taxonomic scope" value="Bacteria"/>
</dbReference>
<evidence type="ECO:0000313" key="2">
    <source>
        <dbReference type="EMBL" id="AMW04568.1"/>
    </source>
</evidence>
<name>A0A143BHQ7_9BACT</name>
<keyword evidence="1" id="KW-1133">Transmembrane helix</keyword>
<accession>A0A143BHQ7</accession>
<keyword evidence="1" id="KW-0812">Transmembrane</keyword>
<keyword evidence="1" id="KW-0472">Membrane</keyword>
<reference evidence="2 3" key="1">
    <citation type="journal article" date="2014" name="Proc. Natl. Acad. Sci. U.S.A.">
        <title>Functional type 2 photosynthetic reaction centers found in the rare bacterial phylum Gemmatimonadetes.</title>
        <authorList>
            <person name="Zeng Y."/>
            <person name="Feng F."/>
            <person name="Medova H."/>
            <person name="Dean J."/>
            <person name="Koblizek M."/>
        </authorList>
    </citation>
    <scope>NUCLEOTIDE SEQUENCE [LARGE SCALE GENOMIC DNA]</scope>
    <source>
        <strain evidence="2 3">AP64</strain>
    </source>
</reference>